<dbReference type="AlphaFoldDB" id="A0A1E3W1R1"/>
<name>A0A1E3W1R1_9HYPH</name>
<keyword evidence="3" id="KW-1185">Reference proteome</keyword>
<keyword evidence="1" id="KW-0732">Signal</keyword>
<evidence type="ECO:0000256" key="1">
    <source>
        <dbReference type="SAM" id="SignalP"/>
    </source>
</evidence>
<comment type="caution">
    <text evidence="2">The sequence shown here is derived from an EMBL/GenBank/DDBJ whole genome shotgun (WGS) entry which is preliminary data.</text>
</comment>
<evidence type="ECO:0000313" key="2">
    <source>
        <dbReference type="EMBL" id="ODR99738.1"/>
    </source>
</evidence>
<proteinExistence type="predicted"/>
<gene>
    <name evidence="2" type="ORF">AUC69_09030</name>
</gene>
<sequence>MLGAGLAALSLTAVALVPATAKTGESNHDKAIQACSTVNPAQPVEAIGAVDDGSGIGFSLVWITDSEDRLWMCDADSEGFVYSYSLVNDDLLEGAGPELIGLKPASNGGYEDQPQTVAETICAAYLTEGGTVLSSRPDGLSEDPGYAVFVEDKGGALYLCNATGDAMVWAFEPIGDPLTFGKTEAVS</sequence>
<protein>
    <submittedName>
        <fullName evidence="2">Uncharacterized protein</fullName>
    </submittedName>
</protein>
<dbReference type="Proteomes" id="UP000094472">
    <property type="component" value="Unassembled WGS sequence"/>
</dbReference>
<accession>A0A1E3W1R1</accession>
<dbReference type="EMBL" id="LPWF01000016">
    <property type="protein sequence ID" value="ODR99738.1"/>
    <property type="molecule type" value="Genomic_DNA"/>
</dbReference>
<feature type="chain" id="PRO_5009138880" evidence="1">
    <location>
        <begin position="22"/>
        <end position="187"/>
    </location>
</feature>
<feature type="signal peptide" evidence="1">
    <location>
        <begin position="1"/>
        <end position="21"/>
    </location>
</feature>
<evidence type="ECO:0000313" key="3">
    <source>
        <dbReference type="Proteomes" id="UP000094472"/>
    </source>
</evidence>
<reference evidence="2 3" key="1">
    <citation type="journal article" date="2016" name="Environ. Microbiol.">
        <title>New Methyloceanibacter diversity from North Sea sediments includes methanotroph containing solely the soluble methane monooxygenase.</title>
        <authorList>
            <person name="Vekeman B."/>
            <person name="Kerckhof F.M."/>
            <person name="Cremers G."/>
            <person name="de Vos P."/>
            <person name="Vandamme P."/>
            <person name="Boon N."/>
            <person name="Op den Camp H.J."/>
            <person name="Heylen K."/>
        </authorList>
    </citation>
    <scope>NUCLEOTIDE SEQUENCE [LARGE SCALE GENOMIC DNA]</scope>
    <source>
        <strain evidence="2 3">R-67175</strain>
    </source>
</reference>
<organism evidence="2 3">
    <name type="scientific">Methyloceanibacter superfactus</name>
    <dbReference type="NCBI Taxonomy" id="1774969"/>
    <lineage>
        <taxon>Bacteria</taxon>
        <taxon>Pseudomonadati</taxon>
        <taxon>Pseudomonadota</taxon>
        <taxon>Alphaproteobacteria</taxon>
        <taxon>Hyphomicrobiales</taxon>
        <taxon>Hyphomicrobiaceae</taxon>
        <taxon>Methyloceanibacter</taxon>
    </lineage>
</organism>